<dbReference type="PROSITE" id="PS00216">
    <property type="entry name" value="SUGAR_TRANSPORT_1"/>
    <property type="match status" value="2"/>
</dbReference>
<feature type="transmembrane region" description="Helical" evidence="9">
    <location>
        <begin position="1314"/>
        <end position="1335"/>
    </location>
</feature>
<evidence type="ECO:0000256" key="2">
    <source>
        <dbReference type="ARBA" id="ARBA00010992"/>
    </source>
</evidence>
<evidence type="ECO:0000259" key="10">
    <source>
        <dbReference type="PROSITE" id="PS50850"/>
    </source>
</evidence>
<feature type="region of interest" description="Disordered" evidence="8">
    <location>
        <begin position="1"/>
        <end position="35"/>
    </location>
</feature>
<dbReference type="PROSITE" id="PS50850">
    <property type="entry name" value="MFS"/>
    <property type="match status" value="1"/>
</dbReference>
<feature type="transmembrane region" description="Helical" evidence="9">
    <location>
        <begin position="1142"/>
        <end position="1165"/>
    </location>
</feature>
<feature type="transmembrane region" description="Helical" evidence="9">
    <location>
        <begin position="1977"/>
        <end position="1999"/>
    </location>
</feature>
<evidence type="ECO:0000256" key="5">
    <source>
        <dbReference type="ARBA" id="ARBA00022989"/>
    </source>
</evidence>
<evidence type="ECO:0000256" key="1">
    <source>
        <dbReference type="ARBA" id="ARBA00004141"/>
    </source>
</evidence>
<dbReference type="PROSITE" id="PS00217">
    <property type="entry name" value="SUGAR_TRANSPORT_2"/>
    <property type="match status" value="1"/>
</dbReference>
<dbReference type="Pfam" id="PF00083">
    <property type="entry name" value="Sugar_tr"/>
    <property type="match status" value="1"/>
</dbReference>
<dbReference type="Pfam" id="PF00389">
    <property type="entry name" value="2-Hacid_dh"/>
    <property type="match status" value="1"/>
</dbReference>
<dbReference type="GO" id="GO:0016020">
    <property type="term" value="C:membrane"/>
    <property type="evidence" value="ECO:0007669"/>
    <property type="project" value="UniProtKB-SubCell"/>
</dbReference>
<dbReference type="InterPro" id="IPR036291">
    <property type="entry name" value="NAD(P)-bd_dom_sf"/>
</dbReference>
<feature type="transmembrane region" description="Helical" evidence="9">
    <location>
        <begin position="1814"/>
        <end position="1834"/>
    </location>
</feature>
<accession>A0A9Q8WGA2</accession>
<feature type="transmembrane region" description="Helical" evidence="9">
    <location>
        <begin position="1756"/>
        <end position="1773"/>
    </location>
</feature>
<protein>
    <submittedName>
        <fullName evidence="11">Quinate permease</fullName>
    </submittedName>
</protein>
<dbReference type="Pfam" id="PF02826">
    <property type="entry name" value="2-Hacid_dh_C"/>
    <property type="match status" value="1"/>
</dbReference>
<feature type="transmembrane region" description="Helical" evidence="9">
    <location>
        <begin position="1779"/>
        <end position="1802"/>
    </location>
</feature>
<dbReference type="PANTHER" id="PTHR48022">
    <property type="entry name" value="PLASTIDIC GLUCOSE TRANSPORTER 4"/>
    <property type="match status" value="1"/>
</dbReference>
<dbReference type="GeneID" id="73341218"/>
<gene>
    <name evidence="11" type="ORF">CLUP02_07213</name>
</gene>
<dbReference type="CDD" id="cd12168">
    <property type="entry name" value="Mand_dh_like"/>
    <property type="match status" value="1"/>
</dbReference>
<dbReference type="InterPro" id="IPR020846">
    <property type="entry name" value="MFS_dom"/>
</dbReference>
<dbReference type="Gene3D" id="1.20.1250.20">
    <property type="entry name" value="MFS general substrate transporter like domains"/>
    <property type="match status" value="1"/>
</dbReference>
<evidence type="ECO:0000256" key="3">
    <source>
        <dbReference type="ARBA" id="ARBA00022448"/>
    </source>
</evidence>
<dbReference type="KEGG" id="clup:CLUP02_07213"/>
<dbReference type="FunFam" id="1.20.1250.20:FF:000026">
    <property type="entry name" value="MFS quinate transporter QutD"/>
    <property type="match status" value="1"/>
</dbReference>
<dbReference type="PANTHER" id="PTHR48022:SF42">
    <property type="entry name" value="MAJOR FACILITATOR SUPERFAMILY (MFS) PROFILE DOMAIN-CONTAINING PROTEIN"/>
    <property type="match status" value="1"/>
</dbReference>
<keyword evidence="7" id="KW-0325">Glycoprotein</keyword>
<feature type="transmembrane region" description="Helical" evidence="9">
    <location>
        <begin position="1383"/>
        <end position="1405"/>
    </location>
</feature>
<dbReference type="PRINTS" id="PR00171">
    <property type="entry name" value="SUGRTRNSPORT"/>
</dbReference>
<evidence type="ECO:0000256" key="6">
    <source>
        <dbReference type="ARBA" id="ARBA00023136"/>
    </source>
</evidence>
<dbReference type="Proteomes" id="UP000830671">
    <property type="component" value="Chromosome 4"/>
</dbReference>
<dbReference type="InterPro" id="IPR006139">
    <property type="entry name" value="D-isomer_2_OHA_DH_cat_dom"/>
</dbReference>
<dbReference type="GO" id="GO:0005351">
    <property type="term" value="F:carbohydrate:proton symporter activity"/>
    <property type="evidence" value="ECO:0007669"/>
    <property type="project" value="TreeGrafter"/>
</dbReference>
<evidence type="ECO:0000256" key="7">
    <source>
        <dbReference type="ARBA" id="ARBA00023180"/>
    </source>
</evidence>
<keyword evidence="3" id="KW-0813">Transport</keyword>
<proteinExistence type="inferred from homology"/>
<evidence type="ECO:0000256" key="4">
    <source>
        <dbReference type="ARBA" id="ARBA00022692"/>
    </source>
</evidence>
<keyword evidence="6 9" id="KW-0472">Membrane</keyword>
<comment type="subcellular location">
    <subcellularLocation>
        <location evidence="1">Membrane</location>
        <topology evidence="1">Multi-pass membrane protein</topology>
    </subcellularLocation>
</comment>
<dbReference type="Gene3D" id="3.40.50.720">
    <property type="entry name" value="NAD(P)-binding Rossmann-like Domain"/>
    <property type="match status" value="2"/>
</dbReference>
<dbReference type="NCBIfam" id="TIGR00879">
    <property type="entry name" value="SP"/>
    <property type="match status" value="1"/>
</dbReference>
<feature type="transmembrane region" description="Helical" evidence="9">
    <location>
        <begin position="2112"/>
        <end position="2133"/>
    </location>
</feature>
<feature type="transmembrane region" description="Helical" evidence="9">
    <location>
        <begin position="1944"/>
        <end position="1965"/>
    </location>
</feature>
<dbReference type="SUPFAM" id="SSF52283">
    <property type="entry name" value="Formate/glycerate dehydrogenase catalytic domain-like"/>
    <property type="match status" value="1"/>
</dbReference>
<feature type="transmembrane region" description="Helical" evidence="9">
    <location>
        <begin position="2008"/>
        <end position="2027"/>
    </location>
</feature>
<dbReference type="InterPro" id="IPR005828">
    <property type="entry name" value="MFS_sugar_transport-like"/>
</dbReference>
<feature type="transmembrane region" description="Helical" evidence="9">
    <location>
        <begin position="1846"/>
        <end position="1869"/>
    </location>
</feature>
<keyword evidence="4 9" id="KW-0812">Transmembrane</keyword>
<dbReference type="Pfam" id="PF26639">
    <property type="entry name" value="Het-6_barrel"/>
    <property type="match status" value="1"/>
</dbReference>
<dbReference type="EMBL" id="CP019476">
    <property type="protein sequence ID" value="UQC81727.1"/>
    <property type="molecule type" value="Genomic_DNA"/>
</dbReference>
<dbReference type="GO" id="GO:0016616">
    <property type="term" value="F:oxidoreductase activity, acting on the CH-OH group of donors, NAD or NADP as acceptor"/>
    <property type="evidence" value="ECO:0007669"/>
    <property type="project" value="InterPro"/>
</dbReference>
<dbReference type="InterPro" id="IPR003663">
    <property type="entry name" value="Sugar/inositol_transpt"/>
</dbReference>
<feature type="transmembrane region" description="Helical" evidence="9">
    <location>
        <begin position="1724"/>
        <end position="1744"/>
    </location>
</feature>
<dbReference type="GO" id="GO:0051287">
    <property type="term" value="F:NAD binding"/>
    <property type="evidence" value="ECO:0007669"/>
    <property type="project" value="InterPro"/>
</dbReference>
<feature type="domain" description="Major facilitator superfamily (MFS) profile" evidence="10">
    <location>
        <begin position="1680"/>
        <end position="2137"/>
    </location>
</feature>
<evidence type="ECO:0000313" key="11">
    <source>
        <dbReference type="EMBL" id="UQC81727.1"/>
    </source>
</evidence>
<sequence length="2210" mass="245486">MAEPNNTPWPPATPQSQTPLSASPVLHPYPGGQVEPITAASQASAATKNGTHKPRVLHIGDPIKYNPETYAAFSAQCDIIRPSTPERQRPAFAAALRDGKWGDFSAIFRPFWGTGGEMGTWDAELIPLLPASCRVFASAGAGFDWADTQLLGERGIIYCNSGLAAAEAVADFAVALVVSTFRHLPWCTASAADPSAFQDCHARATAASHTLRGHVLGLVGMGNIGQQIAQRLGVGFGMKVHYFDVVRKDPVTVEAKFGATFHETMESLLRVSDCVVLCTPAGGKVITAESLAWIKPGSRFVNIARGSLVDEEALADALESAQIGSVALDVHADEPRPHPRLLKMAGTKAMLTCHNAGGTVETHKGFEELSMRNIMAVLGGGQPITPVNLHYLKQAIMFISWTLNLEEKQNISKQKPVFQASKEALTRRILRNIMANIQKCTESSNVQSNPTDWIAKLPDPKTHIRLLTILPGRQTEELRCTCSTIRLDDRPKYNALSYVWGNREATAQVIVNGVQVTVNKSLAGALRRIRHDQEPIVIWADALCINQDDEDEKKYQIDLMHRIYGECENCLVWMGDIVVKGDSSVAAELAARAALNAVRIIAGQPHDEDLGWPGQYPIATSVAGNVLTAGAALQSMMDCEWWQRIWTVQEVCLPPKATVLWGPLEISFQAIMDAASHMVQPDEHPRRNNIVDLFQEGTAMYPRHHTKPYTIPVLSIAQARLWNQSRTDSLYRLWRFRDRRSTYPKDKLFGIWALLDKTYLPDIRPTDYVLDIVVLFSRLMVSLLRSRDNLQPLIGWRGERETAGLPTWVLDLAQPEDSNSTSDFWTHDIAWRQFHASSGLPRFKPLVKQVEDLTLLTLDGIRVDKVATILMDLRHTRQSLWRQGFEDAIKNQAGKDDIMYQYNNLIQGKFGENRERVTDESWHGGPWWEDRMLCYQVLFITQENRLGLGPPNLKPEDNVWILSGGNHPFLLRQVSKRRGNAELWEFVGDCFVYGIMYGEASSGGFQLSSLWDITLGMRSRSHKTIVLGVKACLTMQQLCQTIGVIRSCSINDSVILAFRLLNTVFSAAVSQCLLRDLQTIEIAVRRHVRQCCHEPQLKTGDGIILRLYKLIQNILTTLVPSSVLTSTIMASSKRWPAPIHVFSYRALLVVPIILAIATFASLFIHSDVNVALLYSQCDARARLPAVSKVPVLGPPVCFAISFFQSALDSMRTFASMSAILSFIAGLMTVTTIEAARVCNAPNVVIANPTGPWLVFNLIGGAVVWQLVILPAFFHRSRSILLARKRAGQEAVESAASKDPDFGKDSRHLVVDAEIIAIPVSVAWGFILPSLLMLIYNSPVIIVVWLFFPVWVSLIRQAVRWAVLRVQKRQHRSFHLESHTVSLLLVYLIPILCSAVSHVYFIWSLFQWDDRKEMTRATVKFVEIDMFFIGLTVLYWLFVETGWKVPLVAVLGAIPLGPGAGICIAWIYRDTEIRESLKQWLSDVQQVNTSRHSFIAAIASFPRSLYNAEESALAKHFGILIYIDTSESLLNERYTRCKPPQLLMFPAQSSSNAFRPVMSVGIFVLANITRTIPLRNMALQPLFELFIRETESCGGKTHKVHVLSPHDTPRGPQICPRIFVQGSLAGVDWMPGLDFCLGICHLYKYGIVLISQTHTFFTMGFASAKGTNDPPEVRNWRIHFIALVASMAALSMGYDTAVIGGTMALDSFVRDFGIDKMTIQEKNNSLANIASMFQVGAFFGALLTFPVAEKYGRKKAIMMAALIFCVGGAMMSGANGDLKLVIGGRAIGGLGIGMATMTVPVYIAETSPPSIRGRLVGIFEIFSQGGGMLGFWINYGTSRTIEVENEAQWIVPLALQLLPAFLLFVGIMFCPESPRWLARGDNFEAAEKVLVYVRSLPADHPYIQSEMSEIRQQVEERSTVRLSKKQQLKKLLAPGTRNRVGTGTFLMFLQSYTGVNIMTYYSVYVFETLGITGTSNKLFSTGIYGIAKMLGMILFAVWVIEGLGRRSGLLWGAFVGSIPLWYVGGYVMVANPTAKAASGVIQQDAWGYLAMVCIYLNAFIICSTIQGITWTYASEIFPLDIRMLCVAMSTACTWLGSFIVARATPFMITDLGYGTFFMFGGFLIFIGVWSFFFIPETKGRSLEDMDILFSRPTHVVVWAQLRGRPILSTNTSMSPRGSMDKGEVKVVDMAYDPARDIVTSYGTQQWAYGVW</sequence>
<evidence type="ECO:0000313" key="12">
    <source>
        <dbReference type="Proteomes" id="UP000830671"/>
    </source>
</evidence>
<dbReference type="Pfam" id="PF06985">
    <property type="entry name" value="HET"/>
    <property type="match status" value="1"/>
</dbReference>
<comment type="similarity">
    <text evidence="2">Belongs to the major facilitator superfamily. Sugar transporter (TC 2.A.1.1) family.</text>
</comment>
<reference evidence="11" key="1">
    <citation type="journal article" date="2021" name="Mol. Plant Microbe Interact.">
        <title>Complete Genome Sequence of the Plant-Pathogenic Fungus Colletotrichum lupini.</title>
        <authorList>
            <person name="Baroncelli R."/>
            <person name="Pensec F."/>
            <person name="Da Lio D."/>
            <person name="Boufleur T."/>
            <person name="Vicente I."/>
            <person name="Sarrocco S."/>
            <person name="Picot A."/>
            <person name="Baraldi E."/>
            <person name="Sukno S."/>
            <person name="Thon M."/>
            <person name="Le Floch G."/>
        </authorList>
    </citation>
    <scope>NUCLEOTIDE SEQUENCE</scope>
    <source>
        <strain evidence="11">IMI 504893</strain>
    </source>
</reference>
<keyword evidence="5 9" id="KW-1133">Transmembrane helix</keyword>
<dbReference type="SUPFAM" id="SSF103473">
    <property type="entry name" value="MFS general substrate transporter"/>
    <property type="match status" value="1"/>
</dbReference>
<evidence type="ECO:0000256" key="9">
    <source>
        <dbReference type="SAM" id="Phobius"/>
    </source>
</evidence>
<dbReference type="InterPro" id="IPR005829">
    <property type="entry name" value="Sugar_transporter_CS"/>
</dbReference>
<feature type="transmembrane region" description="Helical" evidence="9">
    <location>
        <begin position="1679"/>
        <end position="1704"/>
    </location>
</feature>
<evidence type="ECO:0000256" key="8">
    <source>
        <dbReference type="SAM" id="MobiDB-lite"/>
    </source>
</evidence>
<organism evidence="11 12">
    <name type="scientific">Colletotrichum lupini</name>
    <dbReference type="NCBI Taxonomy" id="145971"/>
    <lineage>
        <taxon>Eukaryota</taxon>
        <taxon>Fungi</taxon>
        <taxon>Dikarya</taxon>
        <taxon>Ascomycota</taxon>
        <taxon>Pezizomycotina</taxon>
        <taxon>Sordariomycetes</taxon>
        <taxon>Hypocreomycetidae</taxon>
        <taxon>Glomerellales</taxon>
        <taxon>Glomerellaceae</taxon>
        <taxon>Colletotrichum</taxon>
        <taxon>Colletotrichum acutatum species complex</taxon>
    </lineage>
</organism>
<feature type="transmembrane region" description="Helical" evidence="9">
    <location>
        <begin position="2080"/>
        <end position="2100"/>
    </location>
</feature>
<feature type="transmembrane region" description="Helical" evidence="9">
    <location>
        <begin position="1444"/>
        <end position="1467"/>
    </location>
</feature>
<dbReference type="InterPro" id="IPR036259">
    <property type="entry name" value="MFS_trans_sf"/>
</dbReference>
<dbReference type="InterPro" id="IPR050360">
    <property type="entry name" value="MFS_Sugar_Transporters"/>
</dbReference>
<dbReference type="InterPro" id="IPR010730">
    <property type="entry name" value="HET"/>
</dbReference>
<feature type="transmembrane region" description="Helical" evidence="9">
    <location>
        <begin position="1213"/>
        <end position="1232"/>
    </location>
</feature>
<feature type="transmembrane region" description="Helical" evidence="9">
    <location>
        <begin position="1341"/>
        <end position="1362"/>
    </location>
</feature>
<feature type="transmembrane region" description="Helical" evidence="9">
    <location>
        <begin position="2047"/>
        <end position="2068"/>
    </location>
</feature>
<dbReference type="RefSeq" id="XP_049143351.1">
    <property type="nucleotide sequence ID" value="XM_049286208.1"/>
</dbReference>
<keyword evidence="12" id="KW-1185">Reference proteome</keyword>
<feature type="transmembrane region" description="Helical" evidence="9">
    <location>
        <begin position="1252"/>
        <end position="1273"/>
    </location>
</feature>
<dbReference type="SUPFAM" id="SSF51735">
    <property type="entry name" value="NAD(P)-binding Rossmann-fold domains"/>
    <property type="match status" value="1"/>
</dbReference>
<name>A0A9Q8WGA2_9PEZI</name>
<feature type="transmembrane region" description="Helical" evidence="9">
    <location>
        <begin position="1417"/>
        <end position="1437"/>
    </location>
</feature>
<dbReference type="InterPro" id="IPR006140">
    <property type="entry name" value="D-isomer_DH_NAD-bd"/>
</dbReference>